<evidence type="ECO:0000256" key="1">
    <source>
        <dbReference type="ARBA" id="ARBA00009417"/>
    </source>
</evidence>
<feature type="domain" description="AAA+ ATPase" evidence="2">
    <location>
        <begin position="52"/>
        <end position="202"/>
    </location>
</feature>
<dbReference type="InterPro" id="IPR027417">
    <property type="entry name" value="P-loop_NTPase"/>
</dbReference>
<dbReference type="EMBL" id="JAAIWK010000009">
    <property type="protein sequence ID" value="NEY19840.1"/>
    <property type="molecule type" value="Genomic_DNA"/>
</dbReference>
<protein>
    <submittedName>
        <fullName evidence="3">MoxR family ATPase</fullName>
    </submittedName>
</protein>
<proteinExistence type="inferred from homology"/>
<reference evidence="3 4" key="2">
    <citation type="submission" date="2020-03" db="EMBL/GenBank/DDBJ databases">
        <title>Bacillus aquiflavi sp. nov., isolated from yellow water of strong flavor Chinese baijiu in Yibin region of China.</title>
        <authorList>
            <person name="Xie J."/>
        </authorList>
    </citation>
    <scope>NUCLEOTIDE SEQUENCE [LARGE SCALE GENOMIC DNA]</scope>
    <source>
        <strain evidence="3 4">Gsoil 114</strain>
    </source>
</reference>
<evidence type="ECO:0000259" key="2">
    <source>
        <dbReference type="SMART" id="SM00382"/>
    </source>
</evidence>
<dbReference type="PANTHER" id="PTHR42759:SF1">
    <property type="entry name" value="MAGNESIUM-CHELATASE SUBUNIT CHLD"/>
    <property type="match status" value="1"/>
</dbReference>
<comment type="similarity">
    <text evidence="1">Belongs to the CbbQ/NirQ/NorQ/GpvN family.</text>
</comment>
<dbReference type="Gene3D" id="3.40.50.300">
    <property type="entry name" value="P-loop containing nucleotide triphosphate hydrolases"/>
    <property type="match status" value="1"/>
</dbReference>
<dbReference type="RefSeq" id="WP_052137940.1">
    <property type="nucleotide sequence ID" value="NZ_JAAIWK010000009.1"/>
</dbReference>
<dbReference type="OrthoDB" id="9808317at2"/>
<reference evidence="3 4" key="1">
    <citation type="submission" date="2020-02" db="EMBL/GenBank/DDBJ databases">
        <authorList>
            <person name="Feng H."/>
        </authorList>
    </citation>
    <scope>NUCLEOTIDE SEQUENCE [LARGE SCALE GENOMIC DNA]</scope>
    <source>
        <strain evidence="3 4">Gsoil 114</strain>
    </source>
</reference>
<dbReference type="SMART" id="SM00382">
    <property type="entry name" value="AAA"/>
    <property type="match status" value="1"/>
</dbReference>
<name>A0A6M0P7J1_9BACI</name>
<comment type="caution">
    <text evidence="3">The sequence shown here is derived from an EMBL/GenBank/DDBJ whole genome shotgun (WGS) entry which is preliminary data.</text>
</comment>
<dbReference type="GO" id="GO:0016887">
    <property type="term" value="F:ATP hydrolysis activity"/>
    <property type="evidence" value="ECO:0007669"/>
    <property type="project" value="InterPro"/>
</dbReference>
<dbReference type="InterPro" id="IPR001270">
    <property type="entry name" value="ClpA/B"/>
</dbReference>
<accession>A0A6M0P7J1</accession>
<dbReference type="InterPro" id="IPR003593">
    <property type="entry name" value="AAA+_ATPase"/>
</dbReference>
<dbReference type="CDD" id="cd00009">
    <property type="entry name" value="AAA"/>
    <property type="match status" value="1"/>
</dbReference>
<dbReference type="Proteomes" id="UP000476934">
    <property type="component" value="Unassembled WGS sequence"/>
</dbReference>
<gene>
    <name evidence="3" type="ORF">G4D61_07640</name>
</gene>
<organism evidence="3 4">
    <name type="scientific">Heyndrickxia ginsengihumi</name>
    <dbReference type="NCBI Taxonomy" id="363870"/>
    <lineage>
        <taxon>Bacteria</taxon>
        <taxon>Bacillati</taxon>
        <taxon>Bacillota</taxon>
        <taxon>Bacilli</taxon>
        <taxon>Bacillales</taxon>
        <taxon>Bacillaceae</taxon>
        <taxon>Heyndrickxia</taxon>
    </lineage>
</organism>
<keyword evidence="4" id="KW-1185">Reference proteome</keyword>
<dbReference type="InterPro" id="IPR050764">
    <property type="entry name" value="CbbQ/NirQ/NorQ/GpvN"/>
</dbReference>
<sequence>MKDITLPTALKDLLHKRKSLFPNKHENDYIGQGGFIPSDSSILFDAITALLLGKNILLKGPTGSGKTKLAETLSAYLHQPMESINCSVDLDAEGLLGFKTIQQSNNGAVIDFIPGPVIHAMQKGHLLYIDEINMAKPETLPILNGVLDYRRMILNPFTGDVVKASESFTVIAAINEGYIGTVSMNEALKNRFVVIEVPYIQGLLLKEVIEQQSKLRDDKLIEKFVKLSNDLFVQVQNGQVSEEAASIRALLDTCDLAVYLPPLRAVQRGIIDKLEDTREKAAIQNIAETLFE</sequence>
<dbReference type="GO" id="GO:0005524">
    <property type="term" value="F:ATP binding"/>
    <property type="evidence" value="ECO:0007669"/>
    <property type="project" value="InterPro"/>
</dbReference>
<dbReference type="PANTHER" id="PTHR42759">
    <property type="entry name" value="MOXR FAMILY PROTEIN"/>
    <property type="match status" value="1"/>
</dbReference>
<dbReference type="PRINTS" id="PR00300">
    <property type="entry name" value="CLPPROTEASEA"/>
</dbReference>
<dbReference type="Pfam" id="PF07728">
    <property type="entry name" value="AAA_5"/>
    <property type="match status" value="1"/>
</dbReference>
<evidence type="ECO:0000313" key="4">
    <source>
        <dbReference type="Proteomes" id="UP000476934"/>
    </source>
</evidence>
<dbReference type="AlphaFoldDB" id="A0A6M0P7J1"/>
<evidence type="ECO:0000313" key="3">
    <source>
        <dbReference type="EMBL" id="NEY19840.1"/>
    </source>
</evidence>
<dbReference type="SUPFAM" id="SSF52540">
    <property type="entry name" value="P-loop containing nucleoside triphosphate hydrolases"/>
    <property type="match status" value="1"/>
</dbReference>
<dbReference type="InterPro" id="IPR011704">
    <property type="entry name" value="ATPase_dyneun-rel_AAA"/>
</dbReference>